<dbReference type="InterPro" id="IPR011701">
    <property type="entry name" value="MFS"/>
</dbReference>
<sequence>MIQELRNANLDTNVYRNKTMWYLGLIYSTYGLSYLVFSTFLVDYLIADVGFTNSSAGTFFAIAGITSIISGLIWGSLSDRFGRLVTLMIVFFIQSILLLTFSLSSNSTLILLTTALYGITLWAVPTIINASVSDYIHPKLTTIGMGFVTVFLGIGQLVSPAIIGYLIEYSNSYFTAFLFSSIIALFGALGCIRLLLNNRKRAEQSELSKMPLC</sequence>
<feature type="transmembrane region" description="Helical" evidence="6">
    <location>
        <begin position="109"/>
        <end position="128"/>
    </location>
</feature>
<feature type="transmembrane region" description="Helical" evidence="6">
    <location>
        <begin position="173"/>
        <end position="196"/>
    </location>
</feature>
<dbReference type="PANTHER" id="PTHR23526:SF4">
    <property type="entry name" value="INTEGRAL MEMBRANE TRANSPORT PROTEIN"/>
    <property type="match status" value="1"/>
</dbReference>
<evidence type="ECO:0000256" key="2">
    <source>
        <dbReference type="ARBA" id="ARBA00022448"/>
    </source>
</evidence>
<accession>A0A2W7N1Z2</accession>
<keyword evidence="3 6" id="KW-0812">Transmembrane</keyword>
<evidence type="ECO:0000256" key="3">
    <source>
        <dbReference type="ARBA" id="ARBA00022692"/>
    </source>
</evidence>
<keyword evidence="2" id="KW-0813">Transport</keyword>
<dbReference type="SUPFAM" id="SSF103473">
    <property type="entry name" value="MFS general substrate transporter"/>
    <property type="match status" value="1"/>
</dbReference>
<dbReference type="PANTHER" id="PTHR23526">
    <property type="entry name" value="INTEGRAL MEMBRANE TRANSPORT PROTEIN-RELATED"/>
    <property type="match status" value="1"/>
</dbReference>
<feature type="transmembrane region" description="Helical" evidence="6">
    <location>
        <begin position="140"/>
        <end position="167"/>
    </location>
</feature>
<evidence type="ECO:0000313" key="9">
    <source>
        <dbReference type="Proteomes" id="UP000248646"/>
    </source>
</evidence>
<gene>
    <name evidence="8" type="ORF">C7437_103105</name>
</gene>
<keyword evidence="5 6" id="KW-0472">Membrane</keyword>
<dbReference type="Pfam" id="PF07690">
    <property type="entry name" value="MFS_1"/>
    <property type="match status" value="1"/>
</dbReference>
<keyword evidence="9" id="KW-1185">Reference proteome</keyword>
<organism evidence="8 9">
    <name type="scientific">Psychrobacillus insolitus</name>
    <dbReference type="NCBI Taxonomy" id="1461"/>
    <lineage>
        <taxon>Bacteria</taxon>
        <taxon>Bacillati</taxon>
        <taxon>Bacillota</taxon>
        <taxon>Bacilli</taxon>
        <taxon>Bacillales</taxon>
        <taxon>Bacillaceae</taxon>
        <taxon>Psychrobacillus</taxon>
    </lineage>
</organism>
<evidence type="ECO:0000256" key="6">
    <source>
        <dbReference type="SAM" id="Phobius"/>
    </source>
</evidence>
<dbReference type="InterPro" id="IPR020846">
    <property type="entry name" value="MFS_dom"/>
</dbReference>
<dbReference type="InterPro" id="IPR036259">
    <property type="entry name" value="MFS_trans_sf"/>
</dbReference>
<dbReference type="Proteomes" id="UP000248646">
    <property type="component" value="Unassembled WGS sequence"/>
</dbReference>
<name>A0A2W7N1Z2_9BACI</name>
<feature type="transmembrane region" description="Helical" evidence="6">
    <location>
        <begin position="21"/>
        <end position="46"/>
    </location>
</feature>
<reference evidence="8 9" key="1">
    <citation type="submission" date="2018-06" db="EMBL/GenBank/DDBJ databases">
        <title>Genomic Encyclopedia of Type Strains, Phase IV (KMG-IV): sequencing the most valuable type-strain genomes for metagenomic binning, comparative biology and taxonomic classification.</title>
        <authorList>
            <person name="Goeker M."/>
        </authorList>
    </citation>
    <scope>NUCLEOTIDE SEQUENCE [LARGE SCALE GENOMIC DNA]</scope>
    <source>
        <strain evidence="8 9">DSM 5</strain>
    </source>
</reference>
<evidence type="ECO:0000256" key="5">
    <source>
        <dbReference type="ARBA" id="ARBA00023136"/>
    </source>
</evidence>
<feature type="transmembrane region" description="Helical" evidence="6">
    <location>
        <begin position="58"/>
        <end position="77"/>
    </location>
</feature>
<evidence type="ECO:0000256" key="1">
    <source>
        <dbReference type="ARBA" id="ARBA00004651"/>
    </source>
</evidence>
<dbReference type="Gene3D" id="1.20.1250.20">
    <property type="entry name" value="MFS general substrate transporter like domains"/>
    <property type="match status" value="1"/>
</dbReference>
<feature type="domain" description="Major facilitator superfamily (MFS) profile" evidence="7">
    <location>
        <begin position="19"/>
        <end position="213"/>
    </location>
</feature>
<dbReference type="InterPro" id="IPR052528">
    <property type="entry name" value="Sugar_transport-like"/>
</dbReference>
<dbReference type="AlphaFoldDB" id="A0A2W7N1Z2"/>
<proteinExistence type="predicted"/>
<feature type="transmembrane region" description="Helical" evidence="6">
    <location>
        <begin position="84"/>
        <end position="103"/>
    </location>
</feature>
<comment type="caution">
    <text evidence="8">The sequence shown here is derived from an EMBL/GenBank/DDBJ whole genome shotgun (WGS) entry which is preliminary data.</text>
</comment>
<protein>
    <submittedName>
        <fullName evidence="8">MFS transporter</fullName>
    </submittedName>
</protein>
<dbReference type="EMBL" id="QKZI01000003">
    <property type="protein sequence ID" value="PZX04856.1"/>
    <property type="molecule type" value="Genomic_DNA"/>
</dbReference>
<dbReference type="GO" id="GO:0022857">
    <property type="term" value="F:transmembrane transporter activity"/>
    <property type="evidence" value="ECO:0007669"/>
    <property type="project" value="InterPro"/>
</dbReference>
<evidence type="ECO:0000259" key="7">
    <source>
        <dbReference type="PROSITE" id="PS50850"/>
    </source>
</evidence>
<dbReference type="RefSeq" id="WP_342767788.1">
    <property type="nucleotide sequence ID" value="NZ_QKZI01000003.1"/>
</dbReference>
<dbReference type="GO" id="GO:0005886">
    <property type="term" value="C:plasma membrane"/>
    <property type="evidence" value="ECO:0007669"/>
    <property type="project" value="UniProtKB-SubCell"/>
</dbReference>
<comment type="subcellular location">
    <subcellularLocation>
        <location evidence="1">Cell membrane</location>
        <topology evidence="1">Multi-pass membrane protein</topology>
    </subcellularLocation>
</comment>
<dbReference type="PROSITE" id="PS50850">
    <property type="entry name" value="MFS"/>
    <property type="match status" value="1"/>
</dbReference>
<evidence type="ECO:0000313" key="8">
    <source>
        <dbReference type="EMBL" id="PZX04856.1"/>
    </source>
</evidence>
<keyword evidence="4 6" id="KW-1133">Transmembrane helix</keyword>
<evidence type="ECO:0000256" key="4">
    <source>
        <dbReference type="ARBA" id="ARBA00022989"/>
    </source>
</evidence>